<keyword evidence="3 5" id="KW-0067">ATP-binding</keyword>
<evidence type="ECO:0000256" key="2">
    <source>
        <dbReference type="ARBA" id="ARBA00022741"/>
    </source>
</evidence>
<dbReference type="PROSITE" id="PS50893">
    <property type="entry name" value="ABC_TRANSPORTER_2"/>
    <property type="match status" value="1"/>
</dbReference>
<dbReference type="Pfam" id="PF00005">
    <property type="entry name" value="ABC_tran"/>
    <property type="match status" value="1"/>
</dbReference>
<dbReference type="eggNOG" id="COG1136">
    <property type="taxonomic scope" value="Bacteria"/>
</dbReference>
<evidence type="ECO:0000313" key="5">
    <source>
        <dbReference type="EMBL" id="EJF47515.1"/>
    </source>
</evidence>
<dbReference type="PANTHER" id="PTHR24220:SF685">
    <property type="entry name" value="ABC TRANSPORTER RELATED"/>
    <property type="match status" value="1"/>
</dbReference>
<evidence type="ECO:0000256" key="3">
    <source>
        <dbReference type="ARBA" id="ARBA00022840"/>
    </source>
</evidence>
<evidence type="ECO:0000313" key="6">
    <source>
        <dbReference type="Proteomes" id="UP000002941"/>
    </source>
</evidence>
<dbReference type="GO" id="GO:0005524">
    <property type="term" value="F:ATP binding"/>
    <property type="evidence" value="ECO:0007669"/>
    <property type="project" value="UniProtKB-KW"/>
</dbReference>
<dbReference type="Proteomes" id="UP000002941">
    <property type="component" value="Unassembled WGS sequence"/>
</dbReference>
<reference evidence="5 6" key="1">
    <citation type="submission" date="2012-05" db="EMBL/GenBank/DDBJ databases">
        <authorList>
            <person name="Harkins D.M."/>
            <person name="Madupu R."/>
            <person name="Durkin A.S."/>
            <person name="Torralba M."/>
            <person name="Methe B."/>
            <person name="Sutton G.G."/>
            <person name="Nelson K.E."/>
        </authorList>
    </citation>
    <scope>NUCLEOTIDE SEQUENCE [LARGE SCALE GENOMIC DNA]</scope>
    <source>
        <strain evidence="5 6">F0489</strain>
    </source>
</reference>
<dbReference type="InterPro" id="IPR015854">
    <property type="entry name" value="ABC_transpr_LolD-like"/>
</dbReference>
<keyword evidence="1" id="KW-0813">Transport</keyword>
<dbReference type="Gene3D" id="3.40.50.300">
    <property type="entry name" value="P-loop containing nucleotide triphosphate hydrolases"/>
    <property type="match status" value="1"/>
</dbReference>
<proteinExistence type="predicted"/>
<evidence type="ECO:0000256" key="1">
    <source>
        <dbReference type="ARBA" id="ARBA00022448"/>
    </source>
</evidence>
<dbReference type="SUPFAM" id="SSF52540">
    <property type="entry name" value="P-loop containing nucleoside triphosphate hydrolases"/>
    <property type="match status" value="1"/>
</dbReference>
<dbReference type="CDD" id="cd03255">
    <property type="entry name" value="ABC_MJ0796_LolCDE_FtsE"/>
    <property type="match status" value="1"/>
</dbReference>
<dbReference type="InterPro" id="IPR017911">
    <property type="entry name" value="MacB-like_ATP-bd"/>
</dbReference>
<dbReference type="GO" id="GO:0022857">
    <property type="term" value="F:transmembrane transporter activity"/>
    <property type="evidence" value="ECO:0007669"/>
    <property type="project" value="TreeGrafter"/>
</dbReference>
<dbReference type="PANTHER" id="PTHR24220">
    <property type="entry name" value="IMPORT ATP-BINDING PROTEIN"/>
    <property type="match status" value="1"/>
</dbReference>
<dbReference type="InterPro" id="IPR017871">
    <property type="entry name" value="ABC_transporter-like_CS"/>
</dbReference>
<gene>
    <name evidence="5" type="ORF">HMPREF1318_2575</name>
</gene>
<dbReference type="InterPro" id="IPR027417">
    <property type="entry name" value="P-loop_NTPase"/>
</dbReference>
<dbReference type="RefSeq" id="WP_008729607.1">
    <property type="nucleotide sequence ID" value="NZ_AKFT01000010.1"/>
</dbReference>
<name>J1HNC3_9ACTO</name>
<dbReference type="OrthoDB" id="3176024at2"/>
<keyword evidence="6" id="KW-1185">Reference proteome</keyword>
<comment type="caution">
    <text evidence="5">The sequence shown here is derived from an EMBL/GenBank/DDBJ whole genome shotgun (WGS) entry which is preliminary data.</text>
</comment>
<dbReference type="PATRIC" id="fig|1125718.3.peg.188"/>
<dbReference type="SMART" id="SM00382">
    <property type="entry name" value="AAA"/>
    <property type="match status" value="1"/>
</dbReference>
<protein>
    <submittedName>
        <fullName evidence="5">ABC transporter, ATP-binding protein</fullName>
    </submittedName>
</protein>
<dbReference type="GO" id="GO:0016887">
    <property type="term" value="F:ATP hydrolysis activity"/>
    <property type="evidence" value="ECO:0007669"/>
    <property type="project" value="InterPro"/>
</dbReference>
<evidence type="ECO:0000259" key="4">
    <source>
        <dbReference type="PROSITE" id="PS50893"/>
    </source>
</evidence>
<sequence>MRPTPAVEAHELRKSFPTPGGRPIEILHGVTCSMEAGGVTALVGPSGSGKSTALLCLAGLEPASSGRVILMGRDVGALSAARVAELYRDRVGFVFQAYNLVPYLSVRENLTISDTLAGRRPDRTRAQRVLAGLGLEARADAVTTTLSGGEQQRVALGRVLYRRPPVVFADEPTGALDTRSASFVLAELRRLADEGAAVVLVTHDLGAAAMAETALVMRDGVIVGRRCGATPDELLTVMNQAGEAA</sequence>
<dbReference type="InterPro" id="IPR003439">
    <property type="entry name" value="ABC_transporter-like_ATP-bd"/>
</dbReference>
<dbReference type="GO" id="GO:0005886">
    <property type="term" value="C:plasma membrane"/>
    <property type="evidence" value="ECO:0007669"/>
    <property type="project" value="TreeGrafter"/>
</dbReference>
<accession>J1HNC3</accession>
<feature type="domain" description="ABC transporter" evidence="4">
    <location>
        <begin position="7"/>
        <end position="244"/>
    </location>
</feature>
<dbReference type="EMBL" id="AKFT01000010">
    <property type="protein sequence ID" value="EJF47515.1"/>
    <property type="molecule type" value="Genomic_DNA"/>
</dbReference>
<dbReference type="AlphaFoldDB" id="J1HNC3"/>
<dbReference type="PROSITE" id="PS00211">
    <property type="entry name" value="ABC_TRANSPORTER_1"/>
    <property type="match status" value="1"/>
</dbReference>
<organism evidence="5 6">
    <name type="scientific">Actinomyces massiliensis F0489</name>
    <dbReference type="NCBI Taxonomy" id="1125718"/>
    <lineage>
        <taxon>Bacteria</taxon>
        <taxon>Bacillati</taxon>
        <taxon>Actinomycetota</taxon>
        <taxon>Actinomycetes</taxon>
        <taxon>Actinomycetales</taxon>
        <taxon>Actinomycetaceae</taxon>
        <taxon>Actinomyces</taxon>
    </lineage>
</organism>
<dbReference type="InterPro" id="IPR003593">
    <property type="entry name" value="AAA+_ATPase"/>
</dbReference>
<keyword evidence="2" id="KW-0547">Nucleotide-binding</keyword>